<dbReference type="Pfam" id="PF02037">
    <property type="entry name" value="SAP"/>
    <property type="match status" value="1"/>
</dbReference>
<gene>
    <name evidence="3" type="ORF">MPDQ_000690</name>
</gene>
<feature type="compositionally biased region" description="Basic and acidic residues" evidence="1">
    <location>
        <begin position="89"/>
        <end position="100"/>
    </location>
</feature>
<feature type="domain" description="SAP" evidence="2">
    <location>
        <begin position="4"/>
        <end position="40"/>
    </location>
</feature>
<dbReference type="InterPro" id="IPR032552">
    <property type="entry name" value="RSB_motif"/>
</dbReference>
<dbReference type="SUPFAM" id="SSF68906">
    <property type="entry name" value="SAP domain"/>
    <property type="match status" value="1"/>
</dbReference>
<dbReference type="OrthoDB" id="5348404at2759"/>
<dbReference type="SUPFAM" id="SSF54928">
    <property type="entry name" value="RNA-binding domain, RBD"/>
    <property type="match status" value="1"/>
</dbReference>
<reference evidence="3 4" key="1">
    <citation type="submission" date="2019-06" db="EMBL/GenBank/DDBJ databases">
        <title>Wine fermentation using esterase from Monascus purpureus.</title>
        <authorList>
            <person name="Geng C."/>
            <person name="Zhang Y."/>
        </authorList>
    </citation>
    <scope>NUCLEOTIDE SEQUENCE [LARGE SCALE GENOMIC DNA]</scope>
    <source>
        <strain evidence="3">HQ1</strain>
    </source>
</reference>
<feature type="compositionally biased region" description="Basic and acidic residues" evidence="1">
    <location>
        <begin position="257"/>
        <end position="280"/>
    </location>
</feature>
<dbReference type="InterPro" id="IPR036361">
    <property type="entry name" value="SAP_dom_sf"/>
</dbReference>
<evidence type="ECO:0000256" key="1">
    <source>
        <dbReference type="SAM" id="MobiDB-lite"/>
    </source>
</evidence>
<name>A0A507QRH9_MONPU</name>
<dbReference type="EMBL" id="VIFY01000114">
    <property type="protein sequence ID" value="TQB70281.1"/>
    <property type="molecule type" value="Genomic_DNA"/>
</dbReference>
<dbReference type="AlphaFoldDB" id="A0A507QRH9"/>
<dbReference type="Gene3D" id="1.10.720.30">
    <property type="entry name" value="SAP domain"/>
    <property type="match status" value="1"/>
</dbReference>
<dbReference type="Pfam" id="PF16294">
    <property type="entry name" value="RSB_motif"/>
    <property type="match status" value="1"/>
</dbReference>
<dbReference type="GO" id="GO:0003676">
    <property type="term" value="F:nucleic acid binding"/>
    <property type="evidence" value="ECO:0007669"/>
    <property type="project" value="InterPro"/>
</dbReference>
<dbReference type="STRING" id="5098.A0A507QRH9"/>
<dbReference type="Proteomes" id="UP000319663">
    <property type="component" value="Unassembled WGS sequence"/>
</dbReference>
<dbReference type="CDD" id="cd12432">
    <property type="entry name" value="RRM_ACINU"/>
    <property type="match status" value="1"/>
</dbReference>
<dbReference type="InterPro" id="IPR034257">
    <property type="entry name" value="Acinus_RRM"/>
</dbReference>
<keyword evidence="4" id="KW-1185">Reference proteome</keyword>
<sequence length="611" mass="66683">MSDYSTWKVADLKAELKRRGIPQTGLRVKQNFIDRLLEDDNEEKSGAAAAIDAAPDDVALAGKGAEDAAEAEESKPTETIAEEESQESPDQKADGEKGLGEVEGGAADTADVAPEQVKSKPETASEHAVESKAEITTEQTVGAKAEGAIDQTSERESETRNIPTAEAVEQAPDTAVGPESTPAGPDVKGNGEVEAEAPPQEATAPGQTSGDVAPEQPPEQATAPGTESPTPVPVEETIEDARKRKRRSVTPAPTPEDIAKKRLRSMEESPRRTWPEDERGASISEGLRGKKARDARFKGLFAAPEPDPIRPASPSGDAAMDATEVEPALHVATAALYIDGLMRPLQPASLRNHLVNLASHPGDSPNPDVILDYYLDPVKTHCFVSFANVSAASRVRSALQGTVWPNERNRKTLFVDFIPEDKLQEWVRVEEDSQRRGGRAPRWEVRYDSTDGGVEAVLREVDPTASAQRTREPITTRPPPLGPRASFADRDRRPIAPQGADNGSRPGQGFKALDELFRSTTTKPKLYYLPVPRDVVDRRLDRFDDLIRKGSYPRRGGDDMRRITFEDTDVFVDNGPEFGGRNRGRRRGRGMGSEFRGRRGGFGDSWRRDRN</sequence>
<feature type="region of interest" description="Disordered" evidence="1">
    <location>
        <begin position="62"/>
        <end position="290"/>
    </location>
</feature>
<protein>
    <recommendedName>
        <fullName evidence="2">SAP domain-containing protein</fullName>
    </recommendedName>
</protein>
<proteinExistence type="predicted"/>
<organism evidence="3 4">
    <name type="scientific">Monascus purpureus</name>
    <name type="common">Red mold</name>
    <name type="synonym">Monascus anka</name>
    <dbReference type="NCBI Taxonomy" id="5098"/>
    <lineage>
        <taxon>Eukaryota</taxon>
        <taxon>Fungi</taxon>
        <taxon>Dikarya</taxon>
        <taxon>Ascomycota</taxon>
        <taxon>Pezizomycotina</taxon>
        <taxon>Eurotiomycetes</taxon>
        <taxon>Eurotiomycetidae</taxon>
        <taxon>Eurotiales</taxon>
        <taxon>Aspergillaceae</taxon>
        <taxon>Monascus</taxon>
    </lineage>
</organism>
<feature type="region of interest" description="Disordered" evidence="1">
    <location>
        <begin position="576"/>
        <end position="611"/>
    </location>
</feature>
<feature type="region of interest" description="Disordered" evidence="1">
    <location>
        <begin position="462"/>
        <end position="509"/>
    </location>
</feature>
<dbReference type="InterPro" id="IPR035979">
    <property type="entry name" value="RBD_domain_sf"/>
</dbReference>
<comment type="caution">
    <text evidence="3">The sequence shown here is derived from an EMBL/GenBank/DDBJ whole genome shotgun (WGS) entry which is preliminary data.</text>
</comment>
<accession>A0A507QRH9</accession>
<dbReference type="PANTHER" id="PTHR47031">
    <property type="entry name" value="SAP DNA-BINDING DOMAIN-CONTAINING PROTEIN"/>
    <property type="match status" value="1"/>
</dbReference>
<evidence type="ECO:0000259" key="2">
    <source>
        <dbReference type="SMART" id="SM00513"/>
    </source>
</evidence>
<dbReference type="SMART" id="SM00513">
    <property type="entry name" value="SAP"/>
    <property type="match status" value="1"/>
</dbReference>
<evidence type="ECO:0000313" key="3">
    <source>
        <dbReference type="EMBL" id="TQB70281.1"/>
    </source>
</evidence>
<feature type="compositionally biased region" description="Low complexity" evidence="1">
    <location>
        <begin position="196"/>
        <end position="208"/>
    </location>
</feature>
<dbReference type="PANTHER" id="PTHR47031:SF3">
    <property type="entry name" value="SAP DOMAIN-CONTAINING PROTEIN"/>
    <property type="match status" value="1"/>
</dbReference>
<evidence type="ECO:0000313" key="4">
    <source>
        <dbReference type="Proteomes" id="UP000319663"/>
    </source>
</evidence>
<feature type="compositionally biased region" description="Basic and acidic residues" evidence="1">
    <location>
        <begin position="117"/>
        <end position="135"/>
    </location>
</feature>
<dbReference type="InterPro" id="IPR003034">
    <property type="entry name" value="SAP_dom"/>
</dbReference>